<keyword evidence="2" id="KW-1185">Reference proteome</keyword>
<dbReference type="NCBIfam" id="TIGR02215">
    <property type="entry name" value="phage_chp_gp8"/>
    <property type="match status" value="1"/>
</dbReference>
<accession>A0A2T6AVD7</accession>
<gene>
    <name evidence="1" type="ORF">C8N44_111106</name>
</gene>
<evidence type="ECO:0000313" key="2">
    <source>
        <dbReference type="Proteomes" id="UP000244069"/>
    </source>
</evidence>
<dbReference type="Gene3D" id="1.10.3230.30">
    <property type="entry name" value="Phage gp6-like head-tail connector protein"/>
    <property type="match status" value="1"/>
</dbReference>
<comment type="caution">
    <text evidence="1">The sequence shown here is derived from an EMBL/GenBank/DDBJ whole genome shotgun (WGS) entry which is preliminary data.</text>
</comment>
<reference evidence="1 2" key="1">
    <citation type="submission" date="2018-04" db="EMBL/GenBank/DDBJ databases">
        <title>Genomic Encyclopedia of Archaeal and Bacterial Type Strains, Phase II (KMG-II): from individual species to whole genera.</title>
        <authorList>
            <person name="Goeker M."/>
        </authorList>
    </citation>
    <scope>NUCLEOTIDE SEQUENCE [LARGE SCALE GENOMIC DNA]</scope>
    <source>
        <strain evidence="1 2">DSM 29329</strain>
    </source>
</reference>
<dbReference type="InterPro" id="IPR011738">
    <property type="entry name" value="Phage_CHP"/>
</dbReference>
<dbReference type="OrthoDB" id="8478788at2"/>
<organism evidence="1 2">
    <name type="scientific">Allosediminivita pacifica</name>
    <dbReference type="NCBI Taxonomy" id="1267769"/>
    <lineage>
        <taxon>Bacteria</taxon>
        <taxon>Pseudomonadati</taxon>
        <taxon>Pseudomonadota</taxon>
        <taxon>Alphaproteobacteria</taxon>
        <taxon>Rhodobacterales</taxon>
        <taxon>Paracoccaceae</taxon>
        <taxon>Allosediminivita</taxon>
    </lineage>
</organism>
<dbReference type="AlphaFoldDB" id="A0A2T6AVD7"/>
<dbReference type="EMBL" id="QBKN01000011">
    <property type="protein sequence ID" value="PTX47775.1"/>
    <property type="molecule type" value="Genomic_DNA"/>
</dbReference>
<dbReference type="Proteomes" id="UP000244069">
    <property type="component" value="Unassembled WGS sequence"/>
</dbReference>
<dbReference type="InterPro" id="IPR006450">
    <property type="entry name" value="Phage_HK97_gp6-like"/>
</dbReference>
<evidence type="ECO:0000313" key="1">
    <source>
        <dbReference type="EMBL" id="PTX47775.1"/>
    </source>
</evidence>
<protein>
    <submittedName>
        <fullName evidence="1">Putative phiE125 gp8 family phage protein</fullName>
    </submittedName>
</protein>
<name>A0A2T6AVD7_9RHOB</name>
<dbReference type="CDD" id="cd08054">
    <property type="entry name" value="gp6"/>
    <property type="match status" value="1"/>
</dbReference>
<sequence length="197" mass="20892">MMLVEEGQVPEAALPVDALKAHLRLGTGFDEESVQDGVLGSFLRAAMAAVEARTSKALITRGFVLTLNDWRDPCAQVLPLAPVESVTDVTLVDGYGVATTVDPALYRLQPDAHAPRLRPRGAALPRVAGAGAVEIRFRAGFGAAFTDVPADLAQAVMLLAAHYYEYRDETSLGEGCMPFGVASLVARYRPLRLGAAG</sequence>
<proteinExistence type="predicted"/>
<dbReference type="NCBIfam" id="TIGR01560">
    <property type="entry name" value="put_DNA_pack"/>
    <property type="match status" value="1"/>
</dbReference>
<dbReference type="RefSeq" id="WP_107976191.1">
    <property type="nucleotide sequence ID" value="NZ_BMEZ01000013.1"/>
</dbReference>